<dbReference type="AlphaFoldDB" id="A0A7W4Z4T6"/>
<dbReference type="InterPro" id="IPR017924">
    <property type="entry name" value="RNA-binding_YhbY"/>
</dbReference>
<keyword evidence="1 2" id="KW-0694">RNA-binding</keyword>
<dbReference type="Gene3D" id="3.30.110.60">
    <property type="entry name" value="YhbY-like"/>
    <property type="match status" value="1"/>
</dbReference>
<dbReference type="InterPro" id="IPR051925">
    <property type="entry name" value="RNA-binding_domain"/>
</dbReference>
<evidence type="ECO:0000313" key="5">
    <source>
        <dbReference type="Proteomes" id="UP000537130"/>
    </source>
</evidence>
<evidence type="ECO:0000313" key="4">
    <source>
        <dbReference type="EMBL" id="MBB3046819.1"/>
    </source>
</evidence>
<comment type="caution">
    <text evidence="4">The sequence shown here is derived from an EMBL/GenBank/DDBJ whole genome shotgun (WGS) entry which is preliminary data.</text>
</comment>
<dbReference type="RefSeq" id="WP_183409484.1">
    <property type="nucleotide sequence ID" value="NZ_JACHWY010000001.1"/>
</dbReference>
<evidence type="ECO:0000256" key="2">
    <source>
        <dbReference type="PROSITE-ProRule" id="PRU00626"/>
    </source>
</evidence>
<dbReference type="InterPro" id="IPR035920">
    <property type="entry name" value="YhbY-like_sf"/>
</dbReference>
<reference evidence="4 5" key="1">
    <citation type="submission" date="2020-08" db="EMBL/GenBank/DDBJ databases">
        <title>Genomic Encyclopedia of Type Strains, Phase III (KMG-III): the genomes of soil and plant-associated and newly described type strains.</title>
        <authorList>
            <person name="Whitman W."/>
        </authorList>
    </citation>
    <scope>NUCLEOTIDE SEQUENCE [LARGE SCALE GENOMIC DNA]</scope>
    <source>
        <strain evidence="4 5">CECT 8654</strain>
    </source>
</reference>
<dbReference type="EMBL" id="JACHWY010000001">
    <property type="protein sequence ID" value="MBB3046819.1"/>
    <property type="molecule type" value="Genomic_DNA"/>
</dbReference>
<keyword evidence="5" id="KW-1185">Reference proteome</keyword>
<dbReference type="NCBIfam" id="TIGR00253">
    <property type="entry name" value="RNA_bind_YhbY"/>
    <property type="match status" value="1"/>
</dbReference>
<protein>
    <submittedName>
        <fullName evidence="4">RNA-binding protein</fullName>
    </submittedName>
</protein>
<dbReference type="SUPFAM" id="SSF75471">
    <property type="entry name" value="YhbY-like"/>
    <property type="match status" value="1"/>
</dbReference>
<dbReference type="PROSITE" id="PS51295">
    <property type="entry name" value="CRM"/>
    <property type="match status" value="1"/>
</dbReference>
<dbReference type="GO" id="GO:0003723">
    <property type="term" value="F:RNA binding"/>
    <property type="evidence" value="ECO:0007669"/>
    <property type="project" value="UniProtKB-UniRule"/>
</dbReference>
<proteinExistence type="predicted"/>
<feature type="domain" description="CRM" evidence="3">
    <location>
        <begin position="1"/>
        <end position="95"/>
    </location>
</feature>
<dbReference type="InterPro" id="IPR001890">
    <property type="entry name" value="RNA-binding_CRM"/>
</dbReference>
<dbReference type="Pfam" id="PF01985">
    <property type="entry name" value="CRS1_YhbY"/>
    <property type="match status" value="1"/>
</dbReference>
<dbReference type="Proteomes" id="UP000537130">
    <property type="component" value="Unassembled WGS sequence"/>
</dbReference>
<dbReference type="PANTHER" id="PTHR40065:SF3">
    <property type="entry name" value="RNA-BINDING PROTEIN YHBY"/>
    <property type="match status" value="1"/>
</dbReference>
<gene>
    <name evidence="4" type="ORF">FHR99_001055</name>
</gene>
<evidence type="ECO:0000259" key="3">
    <source>
        <dbReference type="PROSITE" id="PS51295"/>
    </source>
</evidence>
<accession>A0A7W4Z4T6</accession>
<name>A0A7W4Z4T6_9GAMM</name>
<evidence type="ECO:0000256" key="1">
    <source>
        <dbReference type="ARBA" id="ARBA00022884"/>
    </source>
</evidence>
<organism evidence="4 5">
    <name type="scientific">Litorivivens lipolytica</name>
    <dbReference type="NCBI Taxonomy" id="1524264"/>
    <lineage>
        <taxon>Bacteria</taxon>
        <taxon>Pseudomonadati</taxon>
        <taxon>Pseudomonadota</taxon>
        <taxon>Gammaproteobacteria</taxon>
        <taxon>Litorivivens</taxon>
    </lineage>
</organism>
<dbReference type="SMART" id="SM01103">
    <property type="entry name" value="CRS1_YhbY"/>
    <property type="match status" value="1"/>
</dbReference>
<sequence length="98" mass="11003">MDTAKRKQLRAIGHKLKPVVMIAGRGVTEGVEAELERALEDHELIKVKLAIPEPEDRKLVAKHLCETHKAELVQAIGKVLLLYRAAKKPNPRLSNLLR</sequence>
<dbReference type="PANTHER" id="PTHR40065">
    <property type="entry name" value="RNA-BINDING PROTEIN YHBY"/>
    <property type="match status" value="1"/>
</dbReference>